<dbReference type="PANTHER" id="PTHR12826">
    <property type="entry name" value="RIBONUCLEASE Y"/>
    <property type="match status" value="1"/>
</dbReference>
<dbReference type="AlphaFoldDB" id="A0A835ZET5"/>
<evidence type="ECO:0000256" key="4">
    <source>
        <dbReference type="ARBA" id="ARBA00023242"/>
    </source>
</evidence>
<keyword evidence="4" id="KW-0539">Nucleus</keyword>
<dbReference type="Proteomes" id="UP000664859">
    <property type="component" value="Unassembled WGS sequence"/>
</dbReference>
<evidence type="ECO:0000313" key="8">
    <source>
        <dbReference type="Proteomes" id="UP000664859"/>
    </source>
</evidence>
<dbReference type="FunFam" id="3.30.1370.10:FF:000009">
    <property type="entry name" value="RNA-binding protein PNO1"/>
    <property type="match status" value="1"/>
</dbReference>
<proteinExistence type="inferred from homology"/>
<evidence type="ECO:0000313" key="7">
    <source>
        <dbReference type="EMBL" id="KAG5191728.1"/>
    </source>
</evidence>
<sequence length="238" mass="26368">MEVDQQSQGITFHAVDIAAEAEAADDDDAAMGEGGQAGGAMKPNFPPLSAQQLRAGAKSDIRRIRCPPHRLTPLRASWEHIVAPVVEHMKLQIRFNPKARNVELKASQFTEDPSALQRSADFVQAFMLGFEVQDAVALLRLEDLYIDSFEVRDVKMLQGDHLSRAIGRVAGQDGKTRHAIENATRTRVIVADHRIHILGSFANIRVARDAICALILGAPPGKVYNQMRNVARRMNERF</sequence>
<dbReference type="PANTHER" id="PTHR12826:SF13">
    <property type="entry name" value="RNA-BINDING PROTEIN PNO1"/>
    <property type="match status" value="1"/>
</dbReference>
<dbReference type="InterPro" id="IPR004087">
    <property type="entry name" value="KH_dom"/>
</dbReference>
<feature type="domain" description="K Homology" evidence="6">
    <location>
        <begin position="143"/>
        <end position="216"/>
    </location>
</feature>
<evidence type="ECO:0000256" key="5">
    <source>
        <dbReference type="SAM" id="MobiDB-lite"/>
    </source>
</evidence>
<dbReference type="EMBL" id="JAFCMP010000015">
    <property type="protein sequence ID" value="KAG5191728.1"/>
    <property type="molecule type" value="Genomic_DNA"/>
</dbReference>
<dbReference type="GO" id="GO:0005730">
    <property type="term" value="C:nucleolus"/>
    <property type="evidence" value="ECO:0007669"/>
    <property type="project" value="UniProtKB-SubCell"/>
</dbReference>
<reference evidence="7" key="1">
    <citation type="submission" date="2021-02" db="EMBL/GenBank/DDBJ databases">
        <title>First Annotated Genome of the Yellow-green Alga Tribonema minus.</title>
        <authorList>
            <person name="Mahan K.M."/>
        </authorList>
    </citation>
    <scope>NUCLEOTIDE SEQUENCE</scope>
    <source>
        <strain evidence="7">UTEX B ZZ1240</strain>
    </source>
</reference>
<name>A0A835ZET5_9STRA</name>
<comment type="subcellular location">
    <subcellularLocation>
        <location evidence="1">Nucleus</location>
        <location evidence="1">Nucleolus</location>
    </subcellularLocation>
</comment>
<evidence type="ECO:0000256" key="2">
    <source>
        <dbReference type="ARBA" id="ARBA00007515"/>
    </source>
</evidence>
<dbReference type="SMART" id="SM00322">
    <property type="entry name" value="KH"/>
    <property type="match status" value="1"/>
</dbReference>
<dbReference type="InterPro" id="IPR036612">
    <property type="entry name" value="KH_dom_type_1_sf"/>
</dbReference>
<protein>
    <submittedName>
        <fullName evidence="7">RNA-binding protein PNO1-like protein</fullName>
    </submittedName>
</protein>
<dbReference type="SUPFAM" id="SSF54791">
    <property type="entry name" value="Eukaryotic type KH-domain (KH-domain type I)"/>
    <property type="match status" value="1"/>
</dbReference>
<dbReference type="OrthoDB" id="1932641at2759"/>
<organism evidence="7 8">
    <name type="scientific">Tribonema minus</name>
    <dbReference type="NCBI Taxonomy" id="303371"/>
    <lineage>
        <taxon>Eukaryota</taxon>
        <taxon>Sar</taxon>
        <taxon>Stramenopiles</taxon>
        <taxon>Ochrophyta</taxon>
        <taxon>PX clade</taxon>
        <taxon>Xanthophyceae</taxon>
        <taxon>Tribonematales</taxon>
        <taxon>Tribonemataceae</taxon>
        <taxon>Tribonema</taxon>
    </lineage>
</organism>
<evidence type="ECO:0000256" key="3">
    <source>
        <dbReference type="ARBA" id="ARBA00022884"/>
    </source>
</evidence>
<evidence type="ECO:0000256" key="1">
    <source>
        <dbReference type="ARBA" id="ARBA00004604"/>
    </source>
</evidence>
<feature type="region of interest" description="Disordered" evidence="5">
    <location>
        <begin position="27"/>
        <end position="47"/>
    </location>
</feature>
<comment type="similarity">
    <text evidence="2">Belongs to the PNO1 family.</text>
</comment>
<dbReference type="Gene3D" id="3.30.1370.10">
    <property type="entry name" value="K Homology domain, type 1"/>
    <property type="match status" value="1"/>
</dbReference>
<dbReference type="InterPro" id="IPR055212">
    <property type="entry name" value="KH-I_PNO1_first"/>
</dbReference>
<dbReference type="GO" id="GO:0003723">
    <property type="term" value="F:RNA binding"/>
    <property type="evidence" value="ECO:0007669"/>
    <property type="project" value="UniProtKB-KW"/>
</dbReference>
<comment type="caution">
    <text evidence="7">The sequence shown here is derived from an EMBL/GenBank/DDBJ whole genome shotgun (WGS) entry which is preliminary data.</text>
</comment>
<keyword evidence="8" id="KW-1185">Reference proteome</keyword>
<dbReference type="Pfam" id="PF22891">
    <property type="entry name" value="KH_PNO1_2nd"/>
    <property type="match status" value="1"/>
</dbReference>
<dbReference type="CDD" id="cd22392">
    <property type="entry name" value="KH-I_PNO1_rpt2"/>
    <property type="match status" value="1"/>
</dbReference>
<dbReference type="InterPro" id="IPR055211">
    <property type="entry name" value="KH_PNO1_2nd"/>
</dbReference>
<accession>A0A835ZET5</accession>
<gene>
    <name evidence="7" type="ORF">JKP88DRAFT_204677</name>
</gene>
<keyword evidence="3" id="KW-0694">RNA-binding</keyword>
<dbReference type="CDD" id="cd22391">
    <property type="entry name" value="KH-I_PNO1_rpt1"/>
    <property type="match status" value="1"/>
</dbReference>
<evidence type="ECO:0000259" key="6">
    <source>
        <dbReference type="SMART" id="SM00322"/>
    </source>
</evidence>